<organism evidence="1 2">
    <name type="scientific">Pholiota conissans</name>
    <dbReference type="NCBI Taxonomy" id="109636"/>
    <lineage>
        <taxon>Eukaryota</taxon>
        <taxon>Fungi</taxon>
        <taxon>Dikarya</taxon>
        <taxon>Basidiomycota</taxon>
        <taxon>Agaricomycotina</taxon>
        <taxon>Agaricomycetes</taxon>
        <taxon>Agaricomycetidae</taxon>
        <taxon>Agaricales</taxon>
        <taxon>Agaricineae</taxon>
        <taxon>Strophariaceae</taxon>
        <taxon>Pholiota</taxon>
    </lineage>
</organism>
<gene>
    <name evidence="1" type="ORF">BDN70DRAFT_384058</name>
</gene>
<protein>
    <submittedName>
        <fullName evidence="1">Uncharacterized protein</fullName>
    </submittedName>
</protein>
<dbReference type="AlphaFoldDB" id="A0A9P5YQU1"/>
<proteinExistence type="predicted"/>
<comment type="caution">
    <text evidence="1">The sequence shown here is derived from an EMBL/GenBank/DDBJ whole genome shotgun (WGS) entry which is preliminary data.</text>
</comment>
<evidence type="ECO:0000313" key="1">
    <source>
        <dbReference type="EMBL" id="KAF9473426.1"/>
    </source>
</evidence>
<dbReference type="Proteomes" id="UP000807469">
    <property type="component" value="Unassembled WGS sequence"/>
</dbReference>
<evidence type="ECO:0000313" key="2">
    <source>
        <dbReference type="Proteomes" id="UP000807469"/>
    </source>
</evidence>
<name>A0A9P5YQU1_9AGAR</name>
<sequence length="95" mass="10910">MDKKRYIWYCFLSWRREVWGGVIFAIDQSNRGAILVGHHTQHCCLDLATLMMPKTVGIVYKTTRMFCRARKLFSSIKITSREGVLASKGTIKAVL</sequence>
<accession>A0A9P5YQU1</accession>
<reference evidence="1" key="1">
    <citation type="submission" date="2020-11" db="EMBL/GenBank/DDBJ databases">
        <authorList>
            <consortium name="DOE Joint Genome Institute"/>
            <person name="Ahrendt S."/>
            <person name="Riley R."/>
            <person name="Andreopoulos W."/>
            <person name="Labutti K."/>
            <person name="Pangilinan J."/>
            <person name="Ruiz-Duenas F.J."/>
            <person name="Barrasa J.M."/>
            <person name="Sanchez-Garcia M."/>
            <person name="Camarero S."/>
            <person name="Miyauchi S."/>
            <person name="Serrano A."/>
            <person name="Linde D."/>
            <person name="Babiker R."/>
            <person name="Drula E."/>
            <person name="Ayuso-Fernandez I."/>
            <person name="Pacheco R."/>
            <person name="Padilla G."/>
            <person name="Ferreira P."/>
            <person name="Barriuso J."/>
            <person name="Kellner H."/>
            <person name="Castanera R."/>
            <person name="Alfaro M."/>
            <person name="Ramirez L."/>
            <person name="Pisabarro A.G."/>
            <person name="Kuo A."/>
            <person name="Tritt A."/>
            <person name="Lipzen A."/>
            <person name="He G."/>
            <person name="Yan M."/>
            <person name="Ng V."/>
            <person name="Cullen D."/>
            <person name="Martin F."/>
            <person name="Rosso M.-N."/>
            <person name="Henrissat B."/>
            <person name="Hibbett D."/>
            <person name="Martinez A.T."/>
            <person name="Grigoriev I.V."/>
        </authorList>
    </citation>
    <scope>NUCLEOTIDE SEQUENCE</scope>
    <source>
        <strain evidence="1">CIRM-BRFM 674</strain>
    </source>
</reference>
<dbReference type="EMBL" id="MU155444">
    <property type="protein sequence ID" value="KAF9473426.1"/>
    <property type="molecule type" value="Genomic_DNA"/>
</dbReference>
<keyword evidence="2" id="KW-1185">Reference proteome</keyword>